<evidence type="ECO:0000313" key="2">
    <source>
        <dbReference type="EMBL" id="GHE56262.1"/>
    </source>
</evidence>
<dbReference type="Proteomes" id="UP000603227">
    <property type="component" value="Unassembled WGS sequence"/>
</dbReference>
<protein>
    <submittedName>
        <fullName evidence="2">Uncharacterized protein</fullName>
    </submittedName>
</protein>
<name>A0A919DL56_9ACTN</name>
<evidence type="ECO:0000256" key="1">
    <source>
        <dbReference type="SAM" id="MobiDB-lite"/>
    </source>
</evidence>
<keyword evidence="3" id="KW-1185">Reference proteome</keyword>
<reference evidence="2" key="2">
    <citation type="submission" date="2020-09" db="EMBL/GenBank/DDBJ databases">
        <authorList>
            <person name="Sun Q."/>
            <person name="Zhou Y."/>
        </authorList>
    </citation>
    <scope>NUCLEOTIDE SEQUENCE</scope>
    <source>
        <strain evidence="2">CGMCC 4.7403</strain>
    </source>
</reference>
<dbReference type="EMBL" id="BNAT01000043">
    <property type="protein sequence ID" value="GHE56262.1"/>
    <property type="molecule type" value="Genomic_DNA"/>
</dbReference>
<dbReference type="AlphaFoldDB" id="A0A919DL56"/>
<gene>
    <name evidence="2" type="ORF">GCM10017771_78950</name>
</gene>
<evidence type="ECO:0000313" key="3">
    <source>
        <dbReference type="Proteomes" id="UP000603227"/>
    </source>
</evidence>
<accession>A0A919DL56</accession>
<reference evidence="2" key="1">
    <citation type="journal article" date="2014" name="Int. J. Syst. Evol. Microbiol.">
        <title>Complete genome sequence of Corynebacterium casei LMG S-19264T (=DSM 44701T), isolated from a smear-ripened cheese.</title>
        <authorList>
            <consortium name="US DOE Joint Genome Institute (JGI-PGF)"/>
            <person name="Walter F."/>
            <person name="Albersmeier A."/>
            <person name="Kalinowski J."/>
            <person name="Ruckert C."/>
        </authorList>
    </citation>
    <scope>NUCLEOTIDE SEQUENCE</scope>
    <source>
        <strain evidence="2">CGMCC 4.7403</strain>
    </source>
</reference>
<proteinExistence type="predicted"/>
<feature type="region of interest" description="Disordered" evidence="1">
    <location>
        <begin position="1"/>
        <end position="23"/>
    </location>
</feature>
<organism evidence="2 3">
    <name type="scientific">Streptomyces capitiformicae</name>
    <dbReference type="NCBI Taxonomy" id="2014920"/>
    <lineage>
        <taxon>Bacteria</taxon>
        <taxon>Bacillati</taxon>
        <taxon>Actinomycetota</taxon>
        <taxon>Actinomycetes</taxon>
        <taxon>Kitasatosporales</taxon>
        <taxon>Streptomycetaceae</taxon>
        <taxon>Streptomyces</taxon>
    </lineage>
</organism>
<sequence>MIHGRSRSGMMPTVHEDREHRRRGRFTLIETEHHAWGRCAEVEGLFGEPPRGTYELFGWVPEPEGSEVRDEVLAEGRMHVTLA</sequence>
<comment type="caution">
    <text evidence="2">The sequence shown here is derived from an EMBL/GenBank/DDBJ whole genome shotgun (WGS) entry which is preliminary data.</text>
</comment>